<dbReference type="EMBL" id="JADGJQ010000027">
    <property type="protein sequence ID" value="KAJ3178312.1"/>
    <property type="molecule type" value="Genomic_DNA"/>
</dbReference>
<feature type="compositionally biased region" description="Polar residues" evidence="2">
    <location>
        <begin position="746"/>
        <end position="767"/>
    </location>
</feature>
<proteinExistence type="predicted"/>
<name>A0AAD5XMD6_9FUNG</name>
<reference evidence="3" key="1">
    <citation type="submission" date="2020-05" db="EMBL/GenBank/DDBJ databases">
        <title>Phylogenomic resolution of chytrid fungi.</title>
        <authorList>
            <person name="Stajich J.E."/>
            <person name="Amses K."/>
            <person name="Simmons R."/>
            <person name="Seto K."/>
            <person name="Myers J."/>
            <person name="Bonds A."/>
            <person name="Quandt C.A."/>
            <person name="Barry K."/>
            <person name="Liu P."/>
            <person name="Grigoriev I."/>
            <person name="Longcore J.E."/>
            <person name="James T.Y."/>
        </authorList>
    </citation>
    <scope>NUCLEOTIDE SEQUENCE</scope>
    <source>
        <strain evidence="3">JEL0379</strain>
    </source>
</reference>
<evidence type="ECO:0000313" key="3">
    <source>
        <dbReference type="EMBL" id="KAJ3178312.1"/>
    </source>
</evidence>
<feature type="compositionally biased region" description="Low complexity" evidence="2">
    <location>
        <begin position="817"/>
        <end position="829"/>
    </location>
</feature>
<feature type="coiled-coil region" evidence="1">
    <location>
        <begin position="402"/>
        <end position="455"/>
    </location>
</feature>
<feature type="region of interest" description="Disordered" evidence="2">
    <location>
        <begin position="1"/>
        <end position="62"/>
    </location>
</feature>
<comment type="caution">
    <text evidence="3">The sequence shown here is derived from an EMBL/GenBank/DDBJ whole genome shotgun (WGS) entry which is preliminary data.</text>
</comment>
<keyword evidence="1" id="KW-0175">Coiled coil</keyword>
<gene>
    <name evidence="3" type="ORF">HDU87_003624</name>
</gene>
<evidence type="ECO:0000256" key="1">
    <source>
        <dbReference type="SAM" id="Coils"/>
    </source>
</evidence>
<evidence type="ECO:0000256" key="2">
    <source>
        <dbReference type="SAM" id="MobiDB-lite"/>
    </source>
</evidence>
<evidence type="ECO:0000313" key="4">
    <source>
        <dbReference type="Proteomes" id="UP001212152"/>
    </source>
</evidence>
<dbReference type="AlphaFoldDB" id="A0AAD5XMD6"/>
<feature type="region of interest" description="Disordered" evidence="2">
    <location>
        <begin position="727"/>
        <end position="829"/>
    </location>
</feature>
<organism evidence="3 4">
    <name type="scientific">Geranomyces variabilis</name>
    <dbReference type="NCBI Taxonomy" id="109894"/>
    <lineage>
        <taxon>Eukaryota</taxon>
        <taxon>Fungi</taxon>
        <taxon>Fungi incertae sedis</taxon>
        <taxon>Chytridiomycota</taxon>
        <taxon>Chytridiomycota incertae sedis</taxon>
        <taxon>Chytridiomycetes</taxon>
        <taxon>Spizellomycetales</taxon>
        <taxon>Powellomycetaceae</taxon>
        <taxon>Geranomyces</taxon>
    </lineage>
</organism>
<feature type="coiled-coil region" evidence="1">
    <location>
        <begin position="215"/>
        <end position="242"/>
    </location>
</feature>
<accession>A0AAD5XMD6</accession>
<protein>
    <submittedName>
        <fullName evidence="3">Uncharacterized protein</fullName>
    </submittedName>
</protein>
<sequence>MSFAGKSDSLHRFSTARGSAPPGAHPLAFTTPAKRDRPSTVRKAQPAWAPPTRKTASKDAVGPAAASRLRHFDFQPVALEPEPKIIWTTSYHTETDIMAAKLARQLPKTCKLMNALKLHVAMVRAEIQPIFDLLASSVAHLTMHGPSGPAEIETLLVRYFADYRETLASFLHDCFADRVPDPRKDQPDREVKDSMRLCQMVVAWNKVHMRHMDILIDQETVIQSYIKQFEALEEENVILKDVLAQRTGAGPARCEVTIRRVTHEPLQRKRQLVDKATDTPEPLLDEPTARVLESIGTETAQAPASASAAIWMTTIASPAFASVLADIRLFNRRTQRRKAVVNAECQTMPIVLPKMLDVSTQTWVEAPVVVVAPSVAVAVQARPESAAVECQVDIPHPAELALEKSKVRVTKLEEQLREAMQKHDETLHAARKDHEAAAESALQQHEAEKKRILRDREQMIEWVQQSELAKTDAINANAILQEKCEQFVVLVDSLRSDIIKLTEDQENLQRNYHSQSVTLEETDRALTDLRAEHTATLAFQSVLQASATLLQSELTETKQLLSTASTAAREWEEKALAAQDAESSAANKAERAVEDATYARDGTQKLVDGSLELERMLQVADAKCKEVTSCLNAVMKYPDVSLGHDISMADVGPATGGSDRVLKDMITGNSVRISLLEQKNNELRVLRLKLAASAQSPMTTPILSASLIDNPAVQRATEAAKLHFMEQQASVRGSGHPSGYRPPNPSAQKQTAQSRPATQSAWNTLKASLTAPPPVSKSLTKYPPEGYVGDDFTAAAPPTVIPYSKKTHPGGPADPPSRSGTSRTGGSSY</sequence>
<dbReference type="Proteomes" id="UP001212152">
    <property type="component" value="Unassembled WGS sequence"/>
</dbReference>
<keyword evidence="4" id="KW-1185">Reference proteome</keyword>